<proteinExistence type="predicted"/>
<evidence type="ECO:0000259" key="4">
    <source>
        <dbReference type="PROSITE" id="PS51746"/>
    </source>
</evidence>
<keyword evidence="6" id="KW-1185">Reference proteome</keyword>
<evidence type="ECO:0000256" key="1">
    <source>
        <dbReference type="SAM" id="MobiDB-lite"/>
    </source>
</evidence>
<protein>
    <submittedName>
        <fullName evidence="5">Protein kinase GAF family protein</fullName>
    </submittedName>
</protein>
<dbReference type="GO" id="GO:0004722">
    <property type="term" value="F:protein serine/threonine phosphatase activity"/>
    <property type="evidence" value="ECO:0007669"/>
    <property type="project" value="InterPro"/>
</dbReference>
<dbReference type="PANTHER" id="PTHR47992">
    <property type="entry name" value="PROTEIN PHOSPHATASE"/>
    <property type="match status" value="1"/>
</dbReference>
<dbReference type="GO" id="GO:0005524">
    <property type="term" value="F:ATP binding"/>
    <property type="evidence" value="ECO:0007669"/>
    <property type="project" value="InterPro"/>
</dbReference>
<dbReference type="InterPro" id="IPR008271">
    <property type="entry name" value="Ser/Thr_kinase_AS"/>
</dbReference>
<dbReference type="CDD" id="cd00136">
    <property type="entry name" value="PDZ_canonical"/>
    <property type="match status" value="1"/>
</dbReference>
<keyword evidence="5" id="KW-0808">Transferase</keyword>
<dbReference type="InterPro" id="IPR015655">
    <property type="entry name" value="PP2C"/>
</dbReference>
<sequence>MDRRRKLHLLAVKTMKTTTVLQLLMLAISWNNHPWFVASFAPIAVSPSSSDCRSRQLFHHQRQHGMTLRRRGISSTTREKRQRLLLTGFHPVPSSPYTVITALATQQPQHAHPTTTSSSDAATVDDVVVGDNIGSGSYGTVHFLKLSDRVIQTSLDNNKKKPWTIDSNKNNNNIFVGKRPWTEDELQERMKNNQDEKNSSRGSSSSSSINTMKKDVKERATRCLYYWQVERHCFNKLSPHPQLPPFYGVVNNEWMVFGFVGTEAKESIFPLPAPTLDDLMRLDVEHPTQLNNIASAFGVDTFEETMDRIIPSLLSVLKHVHHHQIVHRDVKPSNLLVHNSSLLLMDFGSAADLEPSVDRDVTGNSNGIMASLLQRQQQRVGLDTDLNGNRVAVSPIYAAPEIFINVHDAPTAFDIFSAALIICQLLFGYLEERVDAGFHQQLQDGANCDLNVWLNNELGTKLRPVGLDHALEYLGERPGLWTLLSDMLSLKPSDRPTAQQALRQWEDILLEKQNLQSGLGLDDESTILTYSKPKCKDHPFFCMVLESLETCKIPSSSKPLHYVATFSRAGSLGLVLSEKDEDNNSHSNTNTINDKMWKEATKDALPGEVFIKEIIPGSQADELGIFEVGDRLSGIGELPFIDGGFEKAVEMLQDQPRRAKFVRLHFDRLSVRANKAISMVPTEQVEIQVADTGAWSAKGKRTAQEDAFFLHEIHDVKDRSVLVAGVMDGHGGTAAAQMVARDLPSILSNELLVQNRQRPATDAATEAWTIVCERYRSTCQSGECIADYDPREGVLMAETGSKGLIAGTTCTMFVLDETTSDLTVLNCGDSRSVVIGGDGSVRFATEDHKPQSEEKRIQNGIEMGLDYSLPQCRLSRWWIKVGDYEYSVARSLEGPFATSKGIISDPDVTTLSVQRGEILVSASDGLWDVMDSSEVAIDLHKMRTSERMTARDAARALCNMAIQKGSSDNVSATVVYL</sequence>
<keyword evidence="5" id="KW-0418">Kinase</keyword>
<dbReference type="GO" id="GO:0004672">
    <property type="term" value="F:protein kinase activity"/>
    <property type="evidence" value="ECO:0007669"/>
    <property type="project" value="InterPro"/>
</dbReference>
<dbReference type="SMART" id="SM00228">
    <property type="entry name" value="PDZ"/>
    <property type="match status" value="1"/>
</dbReference>
<dbReference type="InterPro" id="IPR001478">
    <property type="entry name" value="PDZ"/>
</dbReference>
<evidence type="ECO:0000259" key="2">
    <source>
        <dbReference type="PROSITE" id="PS50011"/>
    </source>
</evidence>
<reference evidence="5" key="2">
    <citation type="submission" date="2021-04" db="EMBL/GenBank/DDBJ databases">
        <authorList>
            <person name="Podell S."/>
        </authorList>
    </citation>
    <scope>NUCLEOTIDE SEQUENCE</scope>
    <source>
        <strain evidence="5">Hildebrandi</strain>
    </source>
</reference>
<dbReference type="Pfam" id="PF00069">
    <property type="entry name" value="Pkinase"/>
    <property type="match status" value="1"/>
</dbReference>
<name>A0A9K3KJD0_9STRA</name>
<dbReference type="InterPro" id="IPR000719">
    <property type="entry name" value="Prot_kinase_dom"/>
</dbReference>
<accession>A0A9K3KJD0</accession>
<comment type="caution">
    <text evidence="5">The sequence shown here is derived from an EMBL/GenBank/DDBJ whole genome shotgun (WGS) entry which is preliminary data.</text>
</comment>
<feature type="domain" description="Protein kinase" evidence="2">
    <location>
        <begin position="127"/>
        <end position="510"/>
    </location>
</feature>
<feature type="domain" description="PDZ" evidence="3">
    <location>
        <begin position="570"/>
        <end position="667"/>
    </location>
</feature>
<dbReference type="EMBL" id="JAGRRH010000023">
    <property type="protein sequence ID" value="KAG7344496.1"/>
    <property type="molecule type" value="Genomic_DNA"/>
</dbReference>
<dbReference type="SMART" id="SM00331">
    <property type="entry name" value="PP2C_SIG"/>
    <property type="match status" value="1"/>
</dbReference>
<dbReference type="PROSITE" id="PS51746">
    <property type="entry name" value="PPM_2"/>
    <property type="match status" value="1"/>
</dbReference>
<evidence type="ECO:0000313" key="6">
    <source>
        <dbReference type="Proteomes" id="UP000693970"/>
    </source>
</evidence>
<dbReference type="PROSITE" id="PS00108">
    <property type="entry name" value="PROTEIN_KINASE_ST"/>
    <property type="match status" value="1"/>
</dbReference>
<dbReference type="Pfam" id="PF00481">
    <property type="entry name" value="PP2C"/>
    <property type="match status" value="1"/>
</dbReference>
<dbReference type="PROSITE" id="PS50106">
    <property type="entry name" value="PDZ"/>
    <property type="match status" value="1"/>
</dbReference>
<evidence type="ECO:0000259" key="3">
    <source>
        <dbReference type="PROSITE" id="PS50106"/>
    </source>
</evidence>
<dbReference type="Proteomes" id="UP000693970">
    <property type="component" value="Unassembled WGS sequence"/>
</dbReference>
<reference evidence="5" key="1">
    <citation type="journal article" date="2021" name="Sci. Rep.">
        <title>Diploid genomic architecture of Nitzschia inconspicua, an elite biomass production diatom.</title>
        <authorList>
            <person name="Oliver A."/>
            <person name="Podell S."/>
            <person name="Pinowska A."/>
            <person name="Traller J.C."/>
            <person name="Smith S.R."/>
            <person name="McClure R."/>
            <person name="Beliaev A."/>
            <person name="Bohutskyi P."/>
            <person name="Hill E.A."/>
            <person name="Rabines A."/>
            <person name="Zheng H."/>
            <person name="Allen L.Z."/>
            <person name="Kuo A."/>
            <person name="Grigoriev I.V."/>
            <person name="Allen A.E."/>
            <person name="Hazlebeck D."/>
            <person name="Allen E.E."/>
        </authorList>
    </citation>
    <scope>NUCLEOTIDE SEQUENCE</scope>
    <source>
        <strain evidence="5">Hildebrandi</strain>
    </source>
</reference>
<evidence type="ECO:0000313" key="5">
    <source>
        <dbReference type="EMBL" id="KAG7344496.1"/>
    </source>
</evidence>
<dbReference type="SMART" id="SM00332">
    <property type="entry name" value="PP2Cc"/>
    <property type="match status" value="1"/>
</dbReference>
<feature type="domain" description="PPM-type phosphatase" evidence="4">
    <location>
        <begin position="691"/>
        <end position="977"/>
    </location>
</feature>
<organism evidence="5 6">
    <name type="scientific">Nitzschia inconspicua</name>
    <dbReference type="NCBI Taxonomy" id="303405"/>
    <lineage>
        <taxon>Eukaryota</taxon>
        <taxon>Sar</taxon>
        <taxon>Stramenopiles</taxon>
        <taxon>Ochrophyta</taxon>
        <taxon>Bacillariophyta</taxon>
        <taxon>Bacillariophyceae</taxon>
        <taxon>Bacillariophycidae</taxon>
        <taxon>Bacillariales</taxon>
        <taxon>Bacillariaceae</taxon>
        <taxon>Nitzschia</taxon>
    </lineage>
</organism>
<feature type="region of interest" description="Disordered" evidence="1">
    <location>
        <begin position="159"/>
        <end position="212"/>
    </location>
</feature>
<feature type="compositionally biased region" description="Polar residues" evidence="1">
    <location>
        <begin position="165"/>
        <end position="174"/>
    </location>
</feature>
<dbReference type="PROSITE" id="PS50011">
    <property type="entry name" value="PROTEIN_KINASE_DOM"/>
    <property type="match status" value="1"/>
</dbReference>
<dbReference type="OrthoDB" id="10264738at2759"/>
<gene>
    <name evidence="5" type="ORF">IV203_022504</name>
</gene>
<dbReference type="AlphaFoldDB" id="A0A9K3KJD0"/>
<dbReference type="CDD" id="cd00143">
    <property type="entry name" value="PP2Cc"/>
    <property type="match status" value="1"/>
</dbReference>
<dbReference type="SMART" id="SM00220">
    <property type="entry name" value="S_TKc"/>
    <property type="match status" value="1"/>
</dbReference>
<feature type="compositionally biased region" description="Basic and acidic residues" evidence="1">
    <location>
        <begin position="187"/>
        <end position="199"/>
    </location>
</feature>
<dbReference type="InterPro" id="IPR001932">
    <property type="entry name" value="PPM-type_phosphatase-like_dom"/>
</dbReference>